<comment type="caution">
    <text evidence="2">The sequence shown here is derived from an EMBL/GenBank/DDBJ whole genome shotgun (WGS) entry which is preliminary data.</text>
</comment>
<dbReference type="EMBL" id="PVZC01000001">
    <property type="protein sequence ID" value="PRY01909.1"/>
    <property type="molecule type" value="Genomic_DNA"/>
</dbReference>
<proteinExistence type="predicted"/>
<feature type="transmembrane region" description="Helical" evidence="1">
    <location>
        <begin position="80"/>
        <end position="104"/>
    </location>
</feature>
<feature type="transmembrane region" description="Helical" evidence="1">
    <location>
        <begin position="135"/>
        <end position="163"/>
    </location>
</feature>
<feature type="transmembrane region" description="Helical" evidence="1">
    <location>
        <begin position="41"/>
        <end position="60"/>
    </location>
</feature>
<keyword evidence="1" id="KW-0812">Transmembrane</keyword>
<organism evidence="2 3">
    <name type="scientific">Allonocardiopsis opalescens</name>
    <dbReference type="NCBI Taxonomy" id="1144618"/>
    <lineage>
        <taxon>Bacteria</taxon>
        <taxon>Bacillati</taxon>
        <taxon>Actinomycetota</taxon>
        <taxon>Actinomycetes</taxon>
        <taxon>Streptosporangiales</taxon>
        <taxon>Allonocardiopsis</taxon>
    </lineage>
</organism>
<gene>
    <name evidence="2" type="ORF">CLV72_101507</name>
</gene>
<feature type="transmembrane region" description="Helical" evidence="1">
    <location>
        <begin position="263"/>
        <end position="282"/>
    </location>
</feature>
<evidence type="ECO:0000313" key="3">
    <source>
        <dbReference type="Proteomes" id="UP000237846"/>
    </source>
</evidence>
<feature type="transmembrane region" description="Helical" evidence="1">
    <location>
        <begin position="212"/>
        <end position="229"/>
    </location>
</feature>
<keyword evidence="1" id="KW-1133">Transmembrane helix</keyword>
<dbReference type="OrthoDB" id="3822483at2"/>
<dbReference type="RefSeq" id="WP_106238442.1">
    <property type="nucleotide sequence ID" value="NZ_PVZC01000001.1"/>
</dbReference>
<feature type="transmembrane region" description="Helical" evidence="1">
    <location>
        <begin position="183"/>
        <end position="205"/>
    </location>
</feature>
<reference evidence="2 3" key="1">
    <citation type="submission" date="2018-03" db="EMBL/GenBank/DDBJ databases">
        <title>Genomic Encyclopedia of Archaeal and Bacterial Type Strains, Phase II (KMG-II): from individual species to whole genera.</title>
        <authorList>
            <person name="Goeker M."/>
        </authorList>
    </citation>
    <scope>NUCLEOTIDE SEQUENCE [LARGE SCALE GENOMIC DNA]</scope>
    <source>
        <strain evidence="2 3">DSM 45601</strain>
    </source>
</reference>
<accession>A0A2T0QDB1</accession>
<dbReference type="PANTHER" id="PTHR37305:SF1">
    <property type="entry name" value="MEMBRANE PROTEIN"/>
    <property type="match status" value="1"/>
</dbReference>
<sequence>MSADGTGRAPEAAVTAAGYRARRTLPLRVELLRQLLRRRTVITFGLLLALPWVLIAAFQIGGGDDEGTAVSLVDLATGGALNFTVFTMLVSSSFLLVVVVALFFGDTVASEANWSSLRYLLAAPVPRSRLLRQKLLVALVLSAAALAVLVVMTLVSGAVVYGWNPLTLPGGGAELPAGEGLGRVALIVGYAFVNLAVVAGAAFLLSVATDSPLGAVGGAVAMIIVSNILDAVEALGDWRQALPGHWGFAWLDALAPTVSYDQMTTGAVVSLSYAVVLFAWAFRRFRSADVVS</sequence>
<dbReference type="Pfam" id="PF12730">
    <property type="entry name" value="ABC2_membrane_4"/>
    <property type="match status" value="1"/>
</dbReference>
<dbReference type="GO" id="GO:0140359">
    <property type="term" value="F:ABC-type transporter activity"/>
    <property type="evidence" value="ECO:0007669"/>
    <property type="project" value="InterPro"/>
</dbReference>
<protein>
    <submittedName>
        <fullName evidence="2">ABC-2 type transport system permease protein</fullName>
    </submittedName>
</protein>
<dbReference type="AlphaFoldDB" id="A0A2T0QDB1"/>
<name>A0A2T0QDB1_9ACTN</name>
<evidence type="ECO:0000313" key="2">
    <source>
        <dbReference type="EMBL" id="PRY01909.1"/>
    </source>
</evidence>
<keyword evidence="1" id="KW-0472">Membrane</keyword>
<dbReference type="GO" id="GO:0005886">
    <property type="term" value="C:plasma membrane"/>
    <property type="evidence" value="ECO:0007669"/>
    <property type="project" value="UniProtKB-SubCell"/>
</dbReference>
<evidence type="ECO:0000256" key="1">
    <source>
        <dbReference type="SAM" id="Phobius"/>
    </source>
</evidence>
<dbReference type="Proteomes" id="UP000237846">
    <property type="component" value="Unassembled WGS sequence"/>
</dbReference>
<dbReference type="PANTHER" id="PTHR37305">
    <property type="entry name" value="INTEGRAL MEMBRANE PROTEIN-RELATED"/>
    <property type="match status" value="1"/>
</dbReference>
<keyword evidence="3" id="KW-1185">Reference proteome</keyword>